<name>A0A373FN06_COMTE</name>
<keyword evidence="4 7" id="KW-0573">Peptidoglycan synthesis</keyword>
<comment type="catalytic activity">
    <reaction evidence="1 7">
        <text>L-glutamate = D-glutamate</text>
        <dbReference type="Rhea" id="RHEA:12813"/>
        <dbReference type="ChEBI" id="CHEBI:29985"/>
        <dbReference type="ChEBI" id="CHEBI:29986"/>
        <dbReference type="EC" id="5.1.1.3"/>
    </reaction>
</comment>
<evidence type="ECO:0000256" key="5">
    <source>
        <dbReference type="ARBA" id="ARBA00023235"/>
    </source>
</evidence>
<dbReference type="GO" id="GO:0008360">
    <property type="term" value="P:regulation of cell shape"/>
    <property type="evidence" value="ECO:0007669"/>
    <property type="project" value="UniProtKB-KW"/>
</dbReference>
<dbReference type="EMBL" id="QURR01000012">
    <property type="protein sequence ID" value="RGE44902.1"/>
    <property type="molecule type" value="Genomic_DNA"/>
</dbReference>
<proteinExistence type="inferred from homology"/>
<keyword evidence="9" id="KW-1185">Reference proteome</keyword>
<organism evidence="8 9">
    <name type="scientific">Comamonas testosteroni</name>
    <name type="common">Pseudomonas testosteroni</name>
    <dbReference type="NCBI Taxonomy" id="285"/>
    <lineage>
        <taxon>Bacteria</taxon>
        <taxon>Pseudomonadati</taxon>
        <taxon>Pseudomonadota</taxon>
        <taxon>Betaproteobacteria</taxon>
        <taxon>Burkholderiales</taxon>
        <taxon>Comamonadaceae</taxon>
        <taxon>Comamonas</taxon>
    </lineage>
</organism>
<dbReference type="PANTHER" id="PTHR21198">
    <property type="entry name" value="GLUTAMATE RACEMASE"/>
    <property type="match status" value="1"/>
</dbReference>
<dbReference type="EC" id="5.1.1.3" evidence="2 7"/>
<dbReference type="UniPathway" id="UPA00219"/>
<comment type="similarity">
    <text evidence="7">Belongs to the aspartate/glutamate racemases family.</text>
</comment>
<dbReference type="InterPro" id="IPR015942">
    <property type="entry name" value="Asp/Glu/hydantoin_racemase"/>
</dbReference>
<dbReference type="OrthoDB" id="9801055at2"/>
<feature type="binding site" evidence="7">
    <location>
        <begin position="44"/>
        <end position="45"/>
    </location>
    <ligand>
        <name>substrate</name>
    </ligand>
</feature>
<dbReference type="InterPro" id="IPR001920">
    <property type="entry name" value="Asp/Glu_race"/>
</dbReference>
<dbReference type="Gene3D" id="3.40.50.1860">
    <property type="match status" value="2"/>
</dbReference>
<keyword evidence="5 7" id="KW-0413">Isomerase</keyword>
<comment type="pathway">
    <text evidence="7">Cell wall biogenesis; peptidoglycan biosynthesis.</text>
</comment>
<dbReference type="PANTHER" id="PTHR21198:SF2">
    <property type="entry name" value="GLUTAMATE RACEMASE"/>
    <property type="match status" value="1"/>
</dbReference>
<evidence type="ECO:0000256" key="2">
    <source>
        <dbReference type="ARBA" id="ARBA00013090"/>
    </source>
</evidence>
<dbReference type="HAMAP" id="MF_00258">
    <property type="entry name" value="Glu_racemase"/>
    <property type="match status" value="1"/>
</dbReference>
<dbReference type="SUPFAM" id="SSF53681">
    <property type="entry name" value="Aspartate/glutamate racemase"/>
    <property type="match status" value="2"/>
</dbReference>
<feature type="binding site" evidence="7">
    <location>
        <begin position="78"/>
        <end position="79"/>
    </location>
    <ligand>
        <name>substrate</name>
    </ligand>
</feature>
<comment type="function">
    <text evidence="7">Provides the (R)-glutamate required for cell wall biosynthesis.</text>
</comment>
<dbReference type="GO" id="GO:0008881">
    <property type="term" value="F:glutamate racemase activity"/>
    <property type="evidence" value="ECO:0007669"/>
    <property type="project" value="UniProtKB-UniRule"/>
</dbReference>
<keyword evidence="3 7" id="KW-0133">Cell shape</keyword>
<reference evidence="8 9" key="1">
    <citation type="submission" date="2018-08" db="EMBL/GenBank/DDBJ databases">
        <title>Comamonas testosteroni strain SWCO2.</title>
        <authorList>
            <person name="Jiang N."/>
            <person name="Zhang X.Z."/>
        </authorList>
    </citation>
    <scope>NUCLEOTIDE SEQUENCE [LARGE SCALE GENOMIC DNA]</scope>
    <source>
        <strain evidence="8 9">SWCO2</strain>
    </source>
</reference>
<sequence length="300" mass="32330">MPTPQSPIGIFDSGVGGLSVLQALRHELPHEQFVYLADSGNAPYGDARGDAFVQERTLAIARYLRQQHDIKILVIACNTATAAAIELLRAQMPELPVIGVEPAIKPASFSSQTHHVGVMATRATVSSQRVARLVAEHGQRAEFHLMACDGLAKAIERSTEQPLPENADATETRALCAKYTEALGSFGQKTGQMDTLVLGCTHYIFVKDDLRALLGPDIQFLDTGAPVARQTRRMLEQRALLAPEMDTELHFAQPAQIQLMTTGALTALQAAGERWLELPASCCTHVSVPSANTASTEVPA</sequence>
<evidence type="ECO:0000256" key="1">
    <source>
        <dbReference type="ARBA" id="ARBA00001602"/>
    </source>
</evidence>
<evidence type="ECO:0000313" key="9">
    <source>
        <dbReference type="Proteomes" id="UP000261948"/>
    </source>
</evidence>
<feature type="active site" description="Proton donor/acceptor" evidence="7">
    <location>
        <position position="200"/>
    </location>
</feature>
<evidence type="ECO:0000256" key="3">
    <source>
        <dbReference type="ARBA" id="ARBA00022960"/>
    </source>
</evidence>
<dbReference type="Proteomes" id="UP000261948">
    <property type="component" value="Unassembled WGS sequence"/>
</dbReference>
<evidence type="ECO:0000256" key="4">
    <source>
        <dbReference type="ARBA" id="ARBA00022984"/>
    </source>
</evidence>
<dbReference type="InterPro" id="IPR018187">
    <property type="entry name" value="Asp/Glu_racemase_AS_1"/>
</dbReference>
<accession>A0A373FN06</accession>
<keyword evidence="6 7" id="KW-0961">Cell wall biogenesis/degradation</keyword>
<dbReference type="AlphaFoldDB" id="A0A373FN06"/>
<protein>
    <recommendedName>
        <fullName evidence="2 7">Glutamate racemase</fullName>
        <ecNumber evidence="2 7">5.1.1.3</ecNumber>
    </recommendedName>
</protein>
<comment type="caution">
    <text evidence="8">The sequence shown here is derived from an EMBL/GenBank/DDBJ whole genome shotgun (WGS) entry which is preliminary data.</text>
</comment>
<dbReference type="Pfam" id="PF01177">
    <property type="entry name" value="Asp_Glu_race"/>
    <property type="match status" value="1"/>
</dbReference>
<gene>
    <name evidence="7 8" type="primary">murI</name>
    <name evidence="8" type="ORF">DZC30_11100</name>
</gene>
<evidence type="ECO:0000313" key="8">
    <source>
        <dbReference type="EMBL" id="RGE44902.1"/>
    </source>
</evidence>
<evidence type="ECO:0000256" key="6">
    <source>
        <dbReference type="ARBA" id="ARBA00023316"/>
    </source>
</evidence>
<dbReference type="InterPro" id="IPR004391">
    <property type="entry name" value="Glu_race"/>
</dbReference>
<dbReference type="GO" id="GO:0071555">
    <property type="term" value="P:cell wall organization"/>
    <property type="evidence" value="ECO:0007669"/>
    <property type="project" value="UniProtKB-KW"/>
</dbReference>
<feature type="binding site" evidence="7">
    <location>
        <begin position="201"/>
        <end position="202"/>
    </location>
    <ligand>
        <name>substrate</name>
    </ligand>
</feature>
<evidence type="ECO:0000256" key="7">
    <source>
        <dbReference type="HAMAP-Rule" id="MF_00258"/>
    </source>
</evidence>
<feature type="active site" description="Proton donor/acceptor" evidence="7">
    <location>
        <position position="77"/>
    </location>
</feature>
<dbReference type="NCBIfam" id="TIGR00067">
    <property type="entry name" value="glut_race"/>
    <property type="match status" value="1"/>
</dbReference>
<dbReference type="PROSITE" id="PS00923">
    <property type="entry name" value="ASP_GLU_RACEMASE_1"/>
    <property type="match status" value="1"/>
</dbReference>
<feature type="binding site" evidence="7">
    <location>
        <begin position="12"/>
        <end position="13"/>
    </location>
    <ligand>
        <name>substrate</name>
    </ligand>
</feature>
<dbReference type="GO" id="GO:0009252">
    <property type="term" value="P:peptidoglycan biosynthetic process"/>
    <property type="evidence" value="ECO:0007669"/>
    <property type="project" value="UniProtKB-UniRule"/>
</dbReference>